<dbReference type="InterPro" id="IPR006939">
    <property type="entry name" value="SNF5"/>
</dbReference>
<name>A0A1R1XLI5_9FUNG</name>
<reference evidence="8 9" key="1">
    <citation type="submission" date="2017-01" db="EMBL/GenBank/DDBJ databases">
        <authorList>
            <person name="Mah S.A."/>
            <person name="Swanson W.J."/>
            <person name="Moy G.W."/>
            <person name="Vacquier V.D."/>
        </authorList>
    </citation>
    <scope>NUCLEOTIDE SEQUENCE [LARGE SCALE GENOMIC DNA]</scope>
    <source>
        <strain evidence="8 9">GSMNP</strain>
    </source>
</reference>
<gene>
    <name evidence="8" type="ORF">AYI70_g7231</name>
</gene>
<evidence type="ECO:0000256" key="6">
    <source>
        <dbReference type="SAM" id="Coils"/>
    </source>
</evidence>
<feature type="region of interest" description="Disordered" evidence="7">
    <location>
        <begin position="398"/>
        <end position="427"/>
    </location>
</feature>
<dbReference type="Pfam" id="PF04855">
    <property type="entry name" value="SNF5"/>
    <property type="match status" value="1"/>
</dbReference>
<feature type="coiled-coil region" evidence="6">
    <location>
        <begin position="327"/>
        <end position="357"/>
    </location>
</feature>
<keyword evidence="4" id="KW-0804">Transcription</keyword>
<feature type="compositionally biased region" description="Basic and acidic residues" evidence="7">
    <location>
        <begin position="189"/>
        <end position="203"/>
    </location>
</feature>
<dbReference type="EMBL" id="LSSN01002655">
    <property type="protein sequence ID" value="OMJ15497.1"/>
    <property type="molecule type" value="Genomic_DNA"/>
</dbReference>
<feature type="region of interest" description="Disordered" evidence="7">
    <location>
        <begin position="167"/>
        <end position="265"/>
    </location>
</feature>
<feature type="compositionally biased region" description="Polar residues" evidence="7">
    <location>
        <begin position="466"/>
        <end position="479"/>
    </location>
</feature>
<dbReference type="GO" id="GO:0006338">
    <property type="term" value="P:chromatin remodeling"/>
    <property type="evidence" value="ECO:0007669"/>
    <property type="project" value="InterPro"/>
</dbReference>
<accession>A0A1R1XLI5</accession>
<keyword evidence="5" id="KW-0539">Nucleus</keyword>
<feature type="compositionally biased region" description="Low complexity" evidence="7">
    <location>
        <begin position="413"/>
        <end position="427"/>
    </location>
</feature>
<feature type="compositionally biased region" description="Basic residues" evidence="7">
    <location>
        <begin position="211"/>
        <end position="227"/>
    </location>
</feature>
<evidence type="ECO:0000256" key="3">
    <source>
        <dbReference type="ARBA" id="ARBA00023015"/>
    </source>
</evidence>
<feature type="region of interest" description="Disordered" evidence="7">
    <location>
        <begin position="1024"/>
        <end position="1058"/>
    </location>
</feature>
<feature type="region of interest" description="Disordered" evidence="7">
    <location>
        <begin position="1388"/>
        <end position="1408"/>
    </location>
</feature>
<sequence>MSYNPLHFNKDLMQQDIEENSNLNFSHPTQSQANFLTQLEDNQNMNRSNLTNDFKDSHEKILGSTLYYPNNDFNQNFPQNQNISKNILDQNLLSSINNYNQSSQAQISSSNLNLDVSTILSNGQFFQQNNRPDFNQNSLIPTNNLPSSFSLENNIIEFEQSKNLRSSFNTANNTNPTNSRISTPLQVSKTEDNALKRKTETVDPKNPIQAKSKKKKAPSTSKSKKSKKDQEQSPTKSSVPLKSAENPTGDAPPLGLNQNFPPINSSLLQENKMSSKSILSNADQNLLFSTQNQGLDSLNTLGDNNSDQNKDLSQYFASLPTPVKLQLQQLQLLQQQQQQQLLQQQQLQQQNQQQRQNQIQQLSQQQMLAKQQLMQQQIVQQQLANQQLGLQNSQLHPQNQISQQSLSHQQVAQHHLPQHQMSQQQLAQHKFAQMQLLQQKQNQQLPLQQQQHSLQHPSGIQLTNQGLTQQQPDKGSNFGSNSPSLNTNLSNFGIENPGSIDGNFQNFNSRDENFNPPSQNEINISQGSVPTNAINNNSQFFSSQNQQKVPLQKQLQHKAMFMQMLKQQPNMVAALVESDPKQLFQIASSQSNDENQRRIIFQQLLQRQNLVKSFISNSNLSPAQFLQSLILPNNSSEPHIKPEIQLVDTSGSNNDRSFNSPINLSQSFHISHQNSDQDKFKSMPPSNININATNNTVLNASGKGSMNTSEHNLSRVQSFNNAQPAISTHPNSLISNTPLNENPISPASHNFNSSSLQNPDLSSNQLASPITNFDSNNLKSHLANAQQNTNLPTSISPTPANEGFDNEISNFKKILDSLPANLQDRLKKLTSTNAGRTYAFSIIFSKSLDSKGKLNSLFNITNEFFNSLVAENNTNVQIASEKDQNNLNAQINSSINSNSLSDLQDNISNMNEFNPSSSNLSSSIQAPTSFGPTNQHSSSFLPSTNDHVINTVNEIPTQVPPVTKTPITECENSFEKPVLPQVENPKTILAAPSTTSNADIEMNNNDILSDSGLTKSIDNKSTHLQQARDIAPLDDSKDLERISSPEPPIEQNPLDSDSVTLPENNFNTTLPNCSGDRDQLYIKRVNNYRLSTVSLFKHKEAKYKLELEKQKAEVLKMKQLWVDKSSNINKKLALALEDDPLDSEPSKVKKGKRVDRPFLWFRKKHIEQQATAKENLVPIRIDLEVNGVKVRDTFTWNLNESIITPTDFAKIMCSDLQLPSDVFIPLISKSIEDQLNEYNDYQFSVDGLCDGMLSNHRDLRAALQIDILVDGLSLKDEFEFCIDPAQLTEDFPERFARSLCSEYYLNGEFVTAVAHAVREQLYSYTRSLIMSGYSPYSSRLSFIDSDLSNALLHPISEKNLFRHYVGPSTIVVPTLIFLSESDADKFSKESERDVRRKRRQAQARKAISKPDCEPMRTQRTVCVLPYLSNLYTDKETNSYYGNSIFLTTPKTLSAISRNYFVPSIFNKFAKNLALTNSKLGLSTNNLSGSRMVNEGEIPIGLDSLTGRQMNLIGDESTSSINLRQGLSEFGIQSKGLLKVSSDLKPFDGARRLSNLGQGKSGKNKGDILNPFSRKKYRARGRPSNLEKSLREVELDHVTKNKPELMKDAHLIVTSRQKLKIVDTGAPIEMLTEKLLQELTSKWSCVQCGKLPKDTDVIRMGPDGYHSLCDGCGHKYYMLLTNSKKNSKKPEIKLEKSKMEDTTENLDIEEVCEAESITKAQSQPAEAAEPLHSDSEKSFNLNFPGEMDLFDIDNDDIKSDLGLDSNSDVSSIAYQSEF</sequence>
<feature type="compositionally biased region" description="Polar residues" evidence="7">
    <location>
        <begin position="256"/>
        <end position="265"/>
    </location>
</feature>
<evidence type="ECO:0000313" key="8">
    <source>
        <dbReference type="EMBL" id="OMJ15497.1"/>
    </source>
</evidence>
<feature type="compositionally biased region" description="Polar residues" evidence="7">
    <location>
        <begin position="398"/>
        <end position="412"/>
    </location>
</feature>
<evidence type="ECO:0000256" key="5">
    <source>
        <dbReference type="ARBA" id="ARBA00023242"/>
    </source>
</evidence>
<evidence type="ECO:0000256" key="1">
    <source>
        <dbReference type="ARBA" id="ARBA00004123"/>
    </source>
</evidence>
<feature type="compositionally biased region" description="Low complexity" evidence="7">
    <location>
        <begin position="480"/>
        <end position="491"/>
    </location>
</feature>
<evidence type="ECO:0000256" key="4">
    <source>
        <dbReference type="ARBA" id="ARBA00023163"/>
    </source>
</evidence>
<feature type="compositionally biased region" description="Polar residues" evidence="7">
    <location>
        <begin position="167"/>
        <end position="188"/>
    </location>
</feature>
<organism evidence="8 9">
    <name type="scientific">Smittium culicis</name>
    <dbReference type="NCBI Taxonomy" id="133412"/>
    <lineage>
        <taxon>Eukaryota</taxon>
        <taxon>Fungi</taxon>
        <taxon>Fungi incertae sedis</taxon>
        <taxon>Zoopagomycota</taxon>
        <taxon>Kickxellomycotina</taxon>
        <taxon>Harpellomycetes</taxon>
        <taxon>Harpellales</taxon>
        <taxon>Legeriomycetaceae</taxon>
        <taxon>Smittium</taxon>
    </lineage>
</organism>
<comment type="subcellular location">
    <subcellularLocation>
        <location evidence="1">Nucleus</location>
    </subcellularLocation>
</comment>
<keyword evidence="9" id="KW-1185">Reference proteome</keyword>
<evidence type="ECO:0000256" key="7">
    <source>
        <dbReference type="SAM" id="MobiDB-lite"/>
    </source>
</evidence>
<proteinExistence type="inferred from homology"/>
<keyword evidence="3" id="KW-0805">Transcription regulation</keyword>
<dbReference type="GO" id="GO:0000228">
    <property type="term" value="C:nuclear chromosome"/>
    <property type="evidence" value="ECO:0007669"/>
    <property type="project" value="InterPro"/>
</dbReference>
<dbReference type="OrthoDB" id="515064at2759"/>
<dbReference type="PANTHER" id="PTHR10019">
    <property type="entry name" value="SNF5"/>
    <property type="match status" value="1"/>
</dbReference>
<feature type="region of interest" description="Disordered" evidence="7">
    <location>
        <begin position="466"/>
        <end position="513"/>
    </location>
</feature>
<dbReference type="STRING" id="133412.A0A1R1XLI5"/>
<feature type="compositionally biased region" description="Basic and acidic residues" evidence="7">
    <location>
        <begin position="1034"/>
        <end position="1043"/>
    </location>
</feature>
<protein>
    <submittedName>
        <fullName evidence="8">SWI/SNF-related matrix-associated actin-dependent regulator of chromatin subfamily B member 1-A</fullName>
    </submittedName>
</protein>
<evidence type="ECO:0000313" key="9">
    <source>
        <dbReference type="Proteomes" id="UP000187283"/>
    </source>
</evidence>
<dbReference type="Proteomes" id="UP000187283">
    <property type="component" value="Unassembled WGS sequence"/>
</dbReference>
<comment type="similarity">
    <text evidence="2">Belongs to the SNF5 family.</text>
</comment>
<comment type="caution">
    <text evidence="8">The sequence shown here is derived from an EMBL/GenBank/DDBJ whole genome shotgun (WGS) entry which is preliminary data.</text>
</comment>
<keyword evidence="6" id="KW-0175">Coiled coil</keyword>
<feature type="region of interest" description="Disordered" evidence="7">
    <location>
        <begin position="1717"/>
        <end position="1739"/>
    </location>
</feature>
<evidence type="ECO:0000256" key="2">
    <source>
        <dbReference type="ARBA" id="ARBA00010239"/>
    </source>
</evidence>